<dbReference type="FunFam" id="2.60.40.10:FF:000031">
    <property type="entry name" value="Myosin-binding protein C, slow type"/>
    <property type="match status" value="1"/>
</dbReference>
<protein>
    <submittedName>
        <fullName evidence="6">Immunoglobulin like and fibronectin type III domain containing 1</fullName>
    </submittedName>
</protein>
<evidence type="ECO:0000259" key="4">
    <source>
        <dbReference type="PROSITE" id="PS50835"/>
    </source>
</evidence>
<dbReference type="PANTHER" id="PTHR13817">
    <property type="entry name" value="TITIN"/>
    <property type="match status" value="1"/>
</dbReference>
<evidence type="ECO:0000256" key="3">
    <source>
        <dbReference type="ARBA" id="ARBA00023319"/>
    </source>
</evidence>
<reference evidence="6" key="1">
    <citation type="submission" date="2025-08" db="UniProtKB">
        <authorList>
            <consortium name="Ensembl"/>
        </authorList>
    </citation>
    <scope>IDENTIFICATION</scope>
</reference>
<dbReference type="PROSITE" id="PS50853">
    <property type="entry name" value="FN3"/>
    <property type="match status" value="4"/>
</dbReference>
<dbReference type="Ensembl" id="ENSCPRT00005007678.1">
    <property type="protein sequence ID" value="ENSCPRP00005006545.1"/>
    <property type="gene ID" value="ENSCPRG00005004667.1"/>
</dbReference>
<keyword evidence="3" id="KW-0393">Immunoglobulin domain</keyword>
<accession>A0A7M4E9V5</accession>
<name>A0A7M4E9V5_CROPO</name>
<feature type="domain" description="Fibronectin type-III" evidence="5">
    <location>
        <begin position="662"/>
        <end position="759"/>
    </location>
</feature>
<feature type="domain" description="Ig-like" evidence="4">
    <location>
        <begin position="1171"/>
        <end position="1254"/>
    </location>
</feature>
<dbReference type="InterPro" id="IPR003961">
    <property type="entry name" value="FN3_dom"/>
</dbReference>
<dbReference type="FunFam" id="2.60.40.10:FF:001435">
    <property type="entry name" value="Immunoglobulin-like and fibronectin type III domain-containing 1"/>
    <property type="match status" value="1"/>
</dbReference>
<dbReference type="FunFam" id="2.60.40.10:FF:001401">
    <property type="entry name" value="immunoglobulin-like and fibronectin type III domain-containing protein 1"/>
    <property type="match status" value="1"/>
</dbReference>
<dbReference type="SMART" id="SM00060">
    <property type="entry name" value="FN3"/>
    <property type="match status" value="4"/>
</dbReference>
<feature type="domain" description="Fibronectin type-III" evidence="5">
    <location>
        <begin position="762"/>
        <end position="859"/>
    </location>
</feature>
<evidence type="ECO:0000313" key="6">
    <source>
        <dbReference type="Ensembl" id="ENSCPRP00005006545.1"/>
    </source>
</evidence>
<dbReference type="PROSITE" id="PS50835">
    <property type="entry name" value="IG_LIKE"/>
    <property type="match status" value="3"/>
</dbReference>
<dbReference type="InterPro" id="IPR050964">
    <property type="entry name" value="Striated_Muscle_Regulatory"/>
</dbReference>
<evidence type="ECO:0000313" key="7">
    <source>
        <dbReference type="Proteomes" id="UP000594220"/>
    </source>
</evidence>
<dbReference type="AlphaFoldDB" id="A0A7M4E9V5"/>
<feature type="domain" description="Fibronectin type-III" evidence="5">
    <location>
        <begin position="1059"/>
        <end position="1153"/>
    </location>
</feature>
<dbReference type="FunFam" id="2.60.40.10:FF:002294">
    <property type="entry name" value="Immunoglobulin-like and fibronectin type III domain-containing 1, tandem duplicate 3"/>
    <property type="match status" value="1"/>
</dbReference>
<dbReference type="SMART" id="SM00408">
    <property type="entry name" value="IGc2"/>
    <property type="match status" value="3"/>
</dbReference>
<dbReference type="SUPFAM" id="SSF49265">
    <property type="entry name" value="Fibronectin type III"/>
    <property type="match status" value="3"/>
</dbReference>
<dbReference type="SMART" id="SM00409">
    <property type="entry name" value="IG"/>
    <property type="match status" value="7"/>
</dbReference>
<keyword evidence="7" id="KW-1185">Reference proteome</keyword>
<dbReference type="InterPro" id="IPR003599">
    <property type="entry name" value="Ig_sub"/>
</dbReference>
<dbReference type="Proteomes" id="UP000594220">
    <property type="component" value="Unplaced"/>
</dbReference>
<dbReference type="FunFam" id="2.60.40.10:FF:000032">
    <property type="entry name" value="palladin isoform X1"/>
    <property type="match status" value="2"/>
</dbReference>
<keyword evidence="1" id="KW-0677">Repeat</keyword>
<keyword evidence="2" id="KW-1015">Disulfide bond</keyword>
<proteinExistence type="predicted"/>
<gene>
    <name evidence="6" type="primary">IGFN1</name>
</gene>
<dbReference type="InterPro" id="IPR036116">
    <property type="entry name" value="FN3_sf"/>
</dbReference>
<dbReference type="SUPFAM" id="SSF48726">
    <property type="entry name" value="Immunoglobulin"/>
    <property type="match status" value="7"/>
</dbReference>
<feature type="domain" description="Ig-like" evidence="4">
    <location>
        <begin position="962"/>
        <end position="1054"/>
    </location>
</feature>
<dbReference type="Gene3D" id="2.60.40.10">
    <property type="entry name" value="Immunoglobulins"/>
    <property type="match status" value="11"/>
</dbReference>
<dbReference type="InterPro" id="IPR036179">
    <property type="entry name" value="Ig-like_dom_sf"/>
</dbReference>
<organism evidence="6 7">
    <name type="scientific">Crocodylus porosus</name>
    <name type="common">Saltwater crocodile</name>
    <name type="synonym">Estuarine crocodile</name>
    <dbReference type="NCBI Taxonomy" id="8502"/>
    <lineage>
        <taxon>Eukaryota</taxon>
        <taxon>Metazoa</taxon>
        <taxon>Chordata</taxon>
        <taxon>Craniata</taxon>
        <taxon>Vertebrata</taxon>
        <taxon>Euteleostomi</taxon>
        <taxon>Archelosauria</taxon>
        <taxon>Archosauria</taxon>
        <taxon>Crocodylia</taxon>
        <taxon>Longirostres</taxon>
        <taxon>Crocodylidae</taxon>
        <taxon>Crocodylus</taxon>
    </lineage>
</organism>
<dbReference type="InterPro" id="IPR003598">
    <property type="entry name" value="Ig_sub2"/>
</dbReference>
<feature type="domain" description="Fibronectin type-III" evidence="5">
    <location>
        <begin position="860"/>
        <end position="958"/>
    </location>
</feature>
<dbReference type="FunFam" id="2.60.40.10:FF:001267">
    <property type="entry name" value="Immunoglobulin-like and fibronectin type III domain containing 1"/>
    <property type="match status" value="1"/>
</dbReference>
<dbReference type="InterPro" id="IPR013783">
    <property type="entry name" value="Ig-like_fold"/>
</dbReference>
<dbReference type="Pfam" id="PF00041">
    <property type="entry name" value="fn3"/>
    <property type="match status" value="4"/>
</dbReference>
<dbReference type="FunFam" id="2.60.40.10:FF:001438">
    <property type="entry name" value="Immunoglobulin-like and fibronectin type III domain-containing protein 1"/>
    <property type="match status" value="1"/>
</dbReference>
<dbReference type="Pfam" id="PF07679">
    <property type="entry name" value="I-set"/>
    <property type="match status" value="6"/>
</dbReference>
<dbReference type="InterPro" id="IPR040849">
    <property type="entry name" value="MyBP-C_THB"/>
</dbReference>
<dbReference type="OMA" id="VGRNDWE"/>
<dbReference type="CDD" id="cd00096">
    <property type="entry name" value="Ig"/>
    <property type="match status" value="1"/>
</dbReference>
<dbReference type="GeneTree" id="ENSGT00940000169516"/>
<dbReference type="PANTHER" id="PTHR13817:SF181">
    <property type="entry name" value="IMMUNOGLOBULIN-LIKE AND FIBRONECTIN TYPE III DOMAIN-CONTAINING PROTEIN 1"/>
    <property type="match status" value="1"/>
</dbReference>
<dbReference type="Pfam" id="PF18362">
    <property type="entry name" value="THB"/>
    <property type="match status" value="1"/>
</dbReference>
<reference evidence="6" key="2">
    <citation type="submission" date="2025-09" db="UniProtKB">
        <authorList>
            <consortium name="Ensembl"/>
        </authorList>
    </citation>
    <scope>IDENTIFICATION</scope>
</reference>
<dbReference type="CDD" id="cd00063">
    <property type="entry name" value="FN3"/>
    <property type="match status" value="4"/>
</dbReference>
<evidence type="ECO:0000256" key="2">
    <source>
        <dbReference type="ARBA" id="ARBA00023157"/>
    </source>
</evidence>
<dbReference type="FunFam" id="2.60.40.10:FF:001097">
    <property type="entry name" value="Immunoglobulin-like and fibronectin type III domain-containing protein 1"/>
    <property type="match status" value="1"/>
</dbReference>
<feature type="domain" description="Ig-like" evidence="4">
    <location>
        <begin position="58"/>
        <end position="136"/>
    </location>
</feature>
<dbReference type="PRINTS" id="PR00014">
    <property type="entry name" value="FNTYPEIII"/>
</dbReference>
<sequence length="1273" mass="143157">MPLEGKLTNFTVFIDKYLNLDAYYFCSFPLVKSVKKSSIPGVTIQQFVDNIPTGCCTPDFERKPITLTLQEGKNAIFRAAVKGVPVPEVIWKRNKGEMDNPDKYQTSFNAVTNEFILQINKLTAADADLYRCSVVNEYGEAFCVVGLRIIQVTPFFNMTFLFLVDLKKELQDFRKLLRKRGPQAPRKKDIDMEQVWQLLLHADKKDYEKICLRYGIVDFRGMLRKLQQMKKDKEDKQAKYINSIRNLRHVKVNKEGNAMFDLEMDLKDPQTRIYLYKDGEMINYGLNDDNIKHCLKQVGKKYSFIINDLKPEDAGVYQLKVEDIDVFSTELEVDSIPVTFEHPLSEVCCSEKENAVFECSLCSPCYDAMWLHTNNPIDNNDKYEISVSSDGLNHKLMIKNVQPADKGTYTLDTGICSSSACLLVECNGLSADENLGSRDRKGREGRFPQDDVCTFLVWVFFLTFFPVCLEPRCHFNKRLSDVHALKRKPAELCCSLNNEQMEGTWFKDGFKLTGMDGVSFKKEGPNHRLIIDKVDDVHAGTYRFEAEGIKTEAKVFVEDPPNVDKDLQEKLMKDPLVIKAGQSAVVKIPFEGRKPVKATWLKDGCELLDDARIHTDKTDNFTRLSISSTNRKDCGDYKVKLSNGSGALEVNLKLVVTDRPQPPMGPIEVVDSSITGITIKWKPPKDDGGKPVLSYAIERQQVGRQTWLTVGEADGSSTTFTANKVEHDKSYCFRVRAINAEGTSEPLESGEVMAATKVFPGPPAPPKIVETSKEAIKLSWAVPDKTGNSRILGYVVEKRKKGSSTWVPVTDQPITERKWKVTDLKEGLQYEFRVTAINAAGTGEASAPSESVFAQDPMDPPGHVRDLKVTNADYTSIALAWTKPKPEDGGEVKGYIVEMRSSNNLKWTQCNTQPLRMTTYTVKGLEPKEMYFLRVRAVNDGGTGEAVALDTGIQAMPPIVTPKFLIDDTVKSFMIVKAGNFIRVHIPFEASPAPEVTWLKDGLSLPKKAITTTKRGHTQLVIPAAEFSDSGIYSILLQNELGKRESFSFQIQVTDIPESPGPIQLKENVPNTVTITWEPSPTEKRESNLYYMVIKCDSRNGHWQVVGDLIYTNKFTLTKVIPGREYYFRVVAKNYMGSSDPSETVQPWSVQKEKVKVQLPKYRGVNQNQPPRFLVQLKPHVVTTGFDCRMSCAVTGHPKPKVTWYKDGKNLSEDPTFFSKNDFGVCCLVILGVTRKDEGEYEVLASNELGCAISKTFLVVRGKDPVLDGVVAQ</sequence>
<dbReference type="InterPro" id="IPR013098">
    <property type="entry name" value="Ig_I-set"/>
</dbReference>
<dbReference type="InterPro" id="IPR007110">
    <property type="entry name" value="Ig-like_dom"/>
</dbReference>
<evidence type="ECO:0000256" key="1">
    <source>
        <dbReference type="ARBA" id="ARBA00022737"/>
    </source>
</evidence>
<evidence type="ECO:0000259" key="5">
    <source>
        <dbReference type="PROSITE" id="PS50853"/>
    </source>
</evidence>
<dbReference type="FunFam" id="2.60.40.10:FF:001232">
    <property type="entry name" value="Immunoglobulin-like and fibronectin type III domain-containing 1"/>
    <property type="match status" value="1"/>
</dbReference>